<feature type="compositionally biased region" description="Polar residues" evidence="1">
    <location>
        <begin position="127"/>
        <end position="138"/>
    </location>
</feature>
<dbReference type="OrthoDB" id="10493638at2759"/>
<evidence type="ECO:0000256" key="1">
    <source>
        <dbReference type="SAM" id="MobiDB-lite"/>
    </source>
</evidence>
<accession>A0A6J8CP40</accession>
<dbReference type="AlphaFoldDB" id="A0A6J8CP40"/>
<gene>
    <name evidence="2" type="ORF">MCOR_32164</name>
</gene>
<evidence type="ECO:0000313" key="2">
    <source>
        <dbReference type="EMBL" id="CAC5397745.1"/>
    </source>
</evidence>
<evidence type="ECO:0000313" key="3">
    <source>
        <dbReference type="Proteomes" id="UP000507470"/>
    </source>
</evidence>
<name>A0A6J8CP40_MYTCO</name>
<proteinExistence type="predicted"/>
<dbReference type="EMBL" id="CACVKT020005769">
    <property type="protein sequence ID" value="CAC5397745.1"/>
    <property type="molecule type" value="Genomic_DNA"/>
</dbReference>
<reference evidence="2 3" key="1">
    <citation type="submission" date="2020-06" db="EMBL/GenBank/DDBJ databases">
        <authorList>
            <person name="Li R."/>
            <person name="Bekaert M."/>
        </authorList>
    </citation>
    <scope>NUCLEOTIDE SEQUENCE [LARGE SCALE GENOMIC DNA]</scope>
    <source>
        <strain evidence="3">wild</strain>
    </source>
</reference>
<organism evidence="2 3">
    <name type="scientific">Mytilus coruscus</name>
    <name type="common">Sea mussel</name>
    <dbReference type="NCBI Taxonomy" id="42192"/>
    <lineage>
        <taxon>Eukaryota</taxon>
        <taxon>Metazoa</taxon>
        <taxon>Spiralia</taxon>
        <taxon>Lophotrochozoa</taxon>
        <taxon>Mollusca</taxon>
        <taxon>Bivalvia</taxon>
        <taxon>Autobranchia</taxon>
        <taxon>Pteriomorphia</taxon>
        <taxon>Mytilida</taxon>
        <taxon>Mytiloidea</taxon>
        <taxon>Mytilidae</taxon>
        <taxon>Mytilinae</taxon>
        <taxon>Mytilus</taxon>
    </lineage>
</organism>
<dbReference type="Proteomes" id="UP000507470">
    <property type="component" value="Unassembled WGS sequence"/>
</dbReference>
<protein>
    <submittedName>
        <fullName evidence="2">Uncharacterized protein</fullName>
    </submittedName>
</protein>
<keyword evidence="3" id="KW-1185">Reference proteome</keyword>
<feature type="region of interest" description="Disordered" evidence="1">
    <location>
        <begin position="110"/>
        <end position="138"/>
    </location>
</feature>
<sequence length="204" mass="23371">MSVVQAITNTHESCKDDQISLLQSQIEDLKCERGKQLNELSKKLDKIDSKCESDRLYCDSKIENIKIDNITQTQNSLTDAVDKISDKTTEMTDTLKNTCEAMFIYAKSNETKRDNENNNHVSHKNNTRSPRQPSSRLDNTCNIRQHTLENTYPIDTQNRFQPLLLDDDNISVNSDNYKPTCATKSLKQVAVVGNSHIRNLRTKY</sequence>